<organism evidence="1 2">
    <name type="scientific">Clathrus columnatus</name>
    <dbReference type="NCBI Taxonomy" id="1419009"/>
    <lineage>
        <taxon>Eukaryota</taxon>
        <taxon>Fungi</taxon>
        <taxon>Dikarya</taxon>
        <taxon>Basidiomycota</taxon>
        <taxon>Agaricomycotina</taxon>
        <taxon>Agaricomycetes</taxon>
        <taxon>Phallomycetidae</taxon>
        <taxon>Phallales</taxon>
        <taxon>Clathraceae</taxon>
        <taxon>Clathrus</taxon>
    </lineage>
</organism>
<comment type="caution">
    <text evidence="1">The sequence shown here is derived from an EMBL/GenBank/DDBJ whole genome shotgun (WGS) entry which is preliminary data.</text>
</comment>
<dbReference type="Proteomes" id="UP001050691">
    <property type="component" value="Unassembled WGS sequence"/>
</dbReference>
<evidence type="ECO:0000313" key="2">
    <source>
        <dbReference type="Proteomes" id="UP001050691"/>
    </source>
</evidence>
<gene>
    <name evidence="1" type="ORF">Clacol_006146</name>
</gene>
<dbReference type="EMBL" id="BPWL01000007">
    <property type="protein sequence ID" value="GJJ11908.1"/>
    <property type="molecule type" value="Genomic_DNA"/>
</dbReference>
<reference evidence="1" key="1">
    <citation type="submission" date="2021-10" db="EMBL/GenBank/DDBJ databases">
        <title>De novo Genome Assembly of Clathrus columnatus (Basidiomycota, Fungi) Using Illumina and Nanopore Sequence Data.</title>
        <authorList>
            <person name="Ogiso-Tanaka E."/>
            <person name="Itagaki H."/>
            <person name="Hosoya T."/>
            <person name="Hosaka K."/>
        </authorList>
    </citation>
    <scope>NUCLEOTIDE SEQUENCE</scope>
    <source>
        <strain evidence="1">MO-923</strain>
    </source>
</reference>
<proteinExistence type="predicted"/>
<evidence type="ECO:0000313" key="1">
    <source>
        <dbReference type="EMBL" id="GJJ11908.1"/>
    </source>
</evidence>
<sequence>MASTISIPQLNFAANTYLTVYLSPSSPYLSGQHASLNSIHPDISHVGPLGVLNDVHIISAAKEDWGRNDIREDILAALQPTQDNGIIKFEVLKEPQQRTKRNDEL</sequence>
<dbReference type="AlphaFoldDB" id="A0AAV5AGU3"/>
<name>A0AAV5AGU3_9AGAM</name>
<keyword evidence="2" id="KW-1185">Reference proteome</keyword>
<accession>A0AAV5AGU3</accession>
<protein>
    <submittedName>
        <fullName evidence="1">Uncharacterized protein</fullName>
    </submittedName>
</protein>